<name>A0A023BNG9_9FLAO</name>
<keyword evidence="2" id="KW-0223">Dioxygenase</keyword>
<gene>
    <name evidence="2" type="ORF">ATO12_06515</name>
</gene>
<dbReference type="PROSITE" id="PS51257">
    <property type="entry name" value="PROKAR_LIPOPROTEIN"/>
    <property type="match status" value="1"/>
</dbReference>
<protein>
    <submittedName>
        <fullName evidence="2">Intradiol ring-cleavage dioxygenase</fullName>
    </submittedName>
</protein>
<dbReference type="Pfam" id="PF00775">
    <property type="entry name" value="Dioxygenase_C"/>
    <property type="match status" value="1"/>
</dbReference>
<dbReference type="InterPro" id="IPR000627">
    <property type="entry name" value="Intradiol_dOase_C"/>
</dbReference>
<organism evidence="2 3">
    <name type="scientific">Aquimarina atlantica</name>
    <dbReference type="NCBI Taxonomy" id="1317122"/>
    <lineage>
        <taxon>Bacteria</taxon>
        <taxon>Pseudomonadati</taxon>
        <taxon>Bacteroidota</taxon>
        <taxon>Flavobacteriia</taxon>
        <taxon>Flavobacteriales</taxon>
        <taxon>Flavobacteriaceae</taxon>
        <taxon>Aquimarina</taxon>
    </lineage>
</organism>
<dbReference type="InterPro" id="IPR015889">
    <property type="entry name" value="Intradiol_dOase_core"/>
</dbReference>
<dbReference type="eggNOG" id="COG3485">
    <property type="taxonomic scope" value="Bacteria"/>
</dbReference>
<dbReference type="Gene3D" id="2.60.130.10">
    <property type="entry name" value="Aromatic compound dioxygenase"/>
    <property type="match status" value="1"/>
</dbReference>
<evidence type="ECO:0000259" key="1">
    <source>
        <dbReference type="Pfam" id="PF00775"/>
    </source>
</evidence>
<accession>A0A023BNG9</accession>
<evidence type="ECO:0000313" key="3">
    <source>
        <dbReference type="Proteomes" id="UP000023541"/>
    </source>
</evidence>
<dbReference type="PANTHER" id="PTHR34315">
    <property type="match status" value="1"/>
</dbReference>
<dbReference type="AlphaFoldDB" id="A0A023BNG9"/>
<feature type="domain" description="Intradiol ring-cleavage dioxygenases" evidence="1">
    <location>
        <begin position="71"/>
        <end position="175"/>
    </location>
</feature>
<sequence>MDRKKFLKNGMAGIGSIIAIPTLITSCNKDDDAGGVVDAGSCVVSPVETAGPFPIKTPADLVKENIIGDRTGIPLKIIIQVQNVNDNCKPLTGAFVDIWQCDAKGNYSEYSGQLDGDFTNQKFLRGRQTTDTSGNASFISIYPGWYPGRAPHLHLEILKSSGQSLLITQVAFPEDISKAVYATTNYKGDFDTSNAQDGIFSGDINRSIANSVTGNITDGYVLTETIKVSG</sequence>
<dbReference type="Proteomes" id="UP000023541">
    <property type="component" value="Unassembled WGS sequence"/>
</dbReference>
<dbReference type="SUPFAM" id="SSF49482">
    <property type="entry name" value="Aromatic compound dioxygenase"/>
    <property type="match status" value="1"/>
</dbReference>
<comment type="caution">
    <text evidence="2">The sequence shown here is derived from an EMBL/GenBank/DDBJ whole genome shotgun (WGS) entry which is preliminary data.</text>
</comment>
<keyword evidence="2" id="KW-0560">Oxidoreductase</keyword>
<dbReference type="PANTHER" id="PTHR34315:SF1">
    <property type="entry name" value="INTRADIOL RING-CLEAVAGE DIOXYGENASES DOMAIN-CONTAINING PROTEIN-RELATED"/>
    <property type="match status" value="1"/>
</dbReference>
<proteinExistence type="predicted"/>
<dbReference type="RefSeq" id="WP_034246969.1">
    <property type="nucleotide sequence ID" value="NZ_AQRA01000013.1"/>
</dbReference>
<dbReference type="STRING" id="1317122.ATO12_06515"/>
<dbReference type="OrthoDB" id="9800887at2"/>
<evidence type="ECO:0000313" key="2">
    <source>
        <dbReference type="EMBL" id="EZH71610.1"/>
    </source>
</evidence>
<dbReference type="EMBL" id="AQRA01000013">
    <property type="protein sequence ID" value="EZH71610.1"/>
    <property type="molecule type" value="Genomic_DNA"/>
</dbReference>
<keyword evidence="3" id="KW-1185">Reference proteome</keyword>
<dbReference type="GO" id="GO:0016702">
    <property type="term" value="F:oxidoreductase activity, acting on single donors with incorporation of molecular oxygen, incorporation of two atoms of oxygen"/>
    <property type="evidence" value="ECO:0007669"/>
    <property type="project" value="InterPro"/>
</dbReference>
<dbReference type="GO" id="GO:0008199">
    <property type="term" value="F:ferric iron binding"/>
    <property type="evidence" value="ECO:0007669"/>
    <property type="project" value="InterPro"/>
</dbReference>
<reference evidence="2 3" key="1">
    <citation type="submission" date="2014-04" db="EMBL/GenBank/DDBJ databases">
        <title>Aquimarina sp. 22II-S11-z7 Genome Sequencing.</title>
        <authorList>
            <person name="Lai Q."/>
        </authorList>
    </citation>
    <scope>NUCLEOTIDE SEQUENCE [LARGE SCALE GENOMIC DNA]</scope>
    <source>
        <strain evidence="2 3">22II-S11-z7</strain>
    </source>
</reference>